<sequence>MSKQRKTLGRSLKNFPQSTSMQDDSSSNIVFTLASGLKAKFSFISIPFDEVNEQTWVRFEVNGRDQNALTREEVSDIMRTIKHQQFFPAIAIKASGKFEILDGSRRRMAAIYQGVALNVLYTEDNLSMDDAKQLAKDIQTAKEHSLREIGLRLSLVKEHLQCDNKTLAKKEGLSEAKVSRALQAAAVPIELVTLFPSQSILSYADYKYLLDLSNALQVLGVSLADFCSDVVGDISNLAICNSDDLKHQIIKIIKSQFNLISAKNDTAKTVTEKLWNFETKDSYARKKIKGRSISYEFNRIPKDLQNKLDEAVKHVLESELRQW</sequence>
<dbReference type="GO" id="GO:0003677">
    <property type="term" value="F:DNA binding"/>
    <property type="evidence" value="ECO:0007669"/>
    <property type="project" value="UniProtKB-KW"/>
</dbReference>
<proteinExistence type="inferred from homology"/>
<gene>
    <name evidence="5" type="ORF">VII00023_00695</name>
</gene>
<dbReference type="Gene3D" id="1.10.10.2830">
    <property type="match status" value="1"/>
</dbReference>
<dbReference type="AlphaFoldDB" id="F9S4V6"/>
<dbReference type="SMART" id="SM00470">
    <property type="entry name" value="ParB"/>
    <property type="match status" value="1"/>
</dbReference>
<dbReference type="EMBL" id="AFWF01000212">
    <property type="protein sequence ID" value="EGU36350.1"/>
    <property type="molecule type" value="Genomic_DNA"/>
</dbReference>
<dbReference type="OrthoDB" id="5719994at2"/>
<feature type="compositionally biased region" description="Polar residues" evidence="3">
    <location>
        <begin position="14"/>
        <end position="24"/>
    </location>
</feature>
<evidence type="ECO:0000259" key="4">
    <source>
        <dbReference type="SMART" id="SM00470"/>
    </source>
</evidence>
<dbReference type="SUPFAM" id="SSF110849">
    <property type="entry name" value="ParB/Sulfiredoxin"/>
    <property type="match status" value="1"/>
</dbReference>
<comment type="caution">
    <text evidence="5">The sequence shown here is derived from an EMBL/GenBank/DDBJ whole genome shotgun (WGS) entry which is preliminary data.</text>
</comment>
<dbReference type="InterPro" id="IPR004437">
    <property type="entry name" value="ParB/RepB/Spo0J"/>
</dbReference>
<reference evidence="5 6" key="1">
    <citation type="journal article" date="2012" name="Int. J. Syst. Evol. Microbiol.">
        <title>Vibrio caribbeanicus sp. nov., isolated from the marine sponge Scleritoderma cyanea.</title>
        <authorList>
            <person name="Hoffmann M."/>
            <person name="Monday S.R."/>
            <person name="Allard M.W."/>
            <person name="Strain E.A."/>
            <person name="Whittaker P."/>
            <person name="Naum M."/>
            <person name="McCarthy P.J."/>
            <person name="Lopez J.V."/>
            <person name="Fischer M."/>
            <person name="Brown E.W."/>
        </authorList>
    </citation>
    <scope>NUCLEOTIDE SEQUENCE [LARGE SCALE GENOMIC DNA]</scope>
    <source>
        <strain evidence="5 6">ATCC 700023</strain>
    </source>
</reference>
<protein>
    <submittedName>
        <fullName evidence="5">Plasmid partition protein B</fullName>
    </submittedName>
</protein>
<dbReference type="NCBIfam" id="TIGR00180">
    <property type="entry name" value="parB_part"/>
    <property type="match status" value="1"/>
</dbReference>
<dbReference type="CDD" id="cd16394">
    <property type="entry name" value="sopB_N"/>
    <property type="match status" value="1"/>
</dbReference>
<feature type="domain" description="ParB-like N-terminal" evidence="4">
    <location>
        <begin position="55"/>
        <end position="138"/>
    </location>
</feature>
<evidence type="ECO:0000256" key="2">
    <source>
        <dbReference type="ARBA" id="ARBA00023125"/>
    </source>
</evidence>
<accession>F9S4V6</accession>
<comment type="similarity">
    <text evidence="1">Belongs to the ParB family.</text>
</comment>
<keyword evidence="2" id="KW-0238">DNA-binding</keyword>
<dbReference type="RefSeq" id="WP_006713541.1">
    <property type="nucleotide sequence ID" value="NZ_AFWF01000212.1"/>
</dbReference>
<evidence type="ECO:0000313" key="5">
    <source>
        <dbReference type="EMBL" id="EGU36350.1"/>
    </source>
</evidence>
<dbReference type="Pfam" id="PF08775">
    <property type="entry name" value="ParB"/>
    <property type="match status" value="1"/>
</dbReference>
<dbReference type="PANTHER" id="PTHR38973:SF1">
    <property type="entry name" value="PLASMID PARTITION PROTEIN B"/>
    <property type="match status" value="1"/>
</dbReference>
<dbReference type="InterPro" id="IPR003115">
    <property type="entry name" value="ParB_N"/>
</dbReference>
<evidence type="ECO:0000256" key="1">
    <source>
        <dbReference type="ARBA" id="ARBA00006295"/>
    </source>
</evidence>
<keyword evidence="6" id="KW-1185">Reference proteome</keyword>
<name>F9S4V6_9VIBR</name>
<evidence type="ECO:0000313" key="6">
    <source>
        <dbReference type="Proteomes" id="UP000004605"/>
    </source>
</evidence>
<dbReference type="InterPro" id="IPR036086">
    <property type="entry name" value="ParB/Sulfiredoxin_sf"/>
</dbReference>
<dbReference type="PANTHER" id="PTHR38973">
    <property type="entry name" value="PLASMID PARTITIONING CONTROL PROTEIN-RELATED"/>
    <property type="match status" value="1"/>
</dbReference>
<dbReference type="Proteomes" id="UP000004605">
    <property type="component" value="Unassembled WGS sequence"/>
</dbReference>
<evidence type="ECO:0000256" key="3">
    <source>
        <dbReference type="SAM" id="MobiDB-lite"/>
    </source>
</evidence>
<organism evidence="5 6">
    <name type="scientific">Vibrio ichthyoenteri ATCC 700023</name>
    <dbReference type="NCBI Taxonomy" id="870968"/>
    <lineage>
        <taxon>Bacteria</taxon>
        <taxon>Pseudomonadati</taxon>
        <taxon>Pseudomonadota</taxon>
        <taxon>Gammaproteobacteria</taxon>
        <taxon>Vibrionales</taxon>
        <taxon>Vibrionaceae</taxon>
        <taxon>Vibrio</taxon>
    </lineage>
</organism>
<dbReference type="InterPro" id="IPR014884">
    <property type="entry name" value="ParB_fam_C"/>
</dbReference>
<feature type="region of interest" description="Disordered" evidence="3">
    <location>
        <begin position="1"/>
        <end position="24"/>
    </location>
</feature>